<dbReference type="InterPro" id="IPR000866">
    <property type="entry name" value="AhpC/TSA"/>
</dbReference>
<dbReference type="Pfam" id="PF17991">
    <property type="entry name" value="Thioredoxin_10"/>
    <property type="match status" value="1"/>
</dbReference>
<evidence type="ECO:0000256" key="6">
    <source>
        <dbReference type="SAM" id="Phobius"/>
    </source>
</evidence>
<dbReference type="InterPro" id="IPR036249">
    <property type="entry name" value="Thioredoxin-like_sf"/>
</dbReference>
<dbReference type="GO" id="GO:0017004">
    <property type="term" value="P:cytochrome complex assembly"/>
    <property type="evidence" value="ECO:0007669"/>
    <property type="project" value="InterPro"/>
</dbReference>
<comment type="caution">
    <text evidence="8">The sequence shown here is derived from an EMBL/GenBank/DDBJ whole genome shotgun (WGS) entry which is preliminary data.</text>
</comment>
<organism evidence="8 9">
    <name type="scientific">Candidatus Roizmanbacteria bacterium GW2011_GWC2_37_13</name>
    <dbReference type="NCBI Taxonomy" id="1618486"/>
    <lineage>
        <taxon>Bacteria</taxon>
        <taxon>Candidatus Roizmaniibacteriota</taxon>
    </lineage>
</organism>
<evidence type="ECO:0000256" key="2">
    <source>
        <dbReference type="ARBA" id="ARBA00022475"/>
    </source>
</evidence>
<keyword evidence="2" id="KW-1003">Cell membrane</keyword>
<dbReference type="InterPro" id="IPR050553">
    <property type="entry name" value="Thioredoxin_ResA/DsbE_sf"/>
</dbReference>
<dbReference type="InterPro" id="IPR041017">
    <property type="entry name" value="Thioredoxin_10"/>
</dbReference>
<dbReference type="GO" id="GO:0016491">
    <property type="term" value="F:oxidoreductase activity"/>
    <property type="evidence" value="ECO:0007669"/>
    <property type="project" value="InterPro"/>
</dbReference>
<keyword evidence="5 6" id="KW-0472">Membrane</keyword>
<evidence type="ECO:0000256" key="3">
    <source>
        <dbReference type="ARBA" id="ARBA00022692"/>
    </source>
</evidence>
<dbReference type="Gene3D" id="3.40.30.10">
    <property type="entry name" value="Glutaredoxin"/>
    <property type="match status" value="1"/>
</dbReference>
<dbReference type="PATRIC" id="fig|1618486.3.peg.924"/>
<evidence type="ECO:0000313" key="8">
    <source>
        <dbReference type="EMBL" id="KKQ24736.1"/>
    </source>
</evidence>
<sequence length="537" mass="60363">MILLIFFSFLGGIVTILSPCILPILPVVLSGAVGEGKRKPFGIILGFVFSFTFFTLFLSLIIKITGISADILRNISVFVLFGFGLSLLIPKLQDLVEKIFSRLSGKAAVKVKGGGFFGGILIGLSLGLVWTPCVGPILASIITLAAANTITSSTILITLAYSIGTAIPMLAIMIGGRGLINKMPWLLSNTSRIQKLFGLLMVITAFAIYFNFDRKFQAYILDKFPNYGVGLTKFEDNQEVKNDLKKLSEKKEDSINDLRTTFYPASPELIQGGEWFNSKPLKLSQLRGKVVLIDFWTYTCINCIRTLPYLKSWHEKYKDKDLVIIGVHTPEFEFEKNPDNVAKAIKDFDLKYPIIQDNDYATWNAYNNRYWPAKYFIDKNGRIRSTHFGEGDYDESEAIIQDLLKEAGTIKSDMPIDNLDYSIDARTPETYLGALRRTENSDLKYFGDWTVEAERALPKKGSALEYSYSAKNVFLVMGSNNGKTGIIKIYLDGKLINQIEVDNYRLYDIIKLKSSGNHLLRLEFLDSNLELYAFTFG</sequence>
<dbReference type="PANTHER" id="PTHR42852">
    <property type="entry name" value="THIOL:DISULFIDE INTERCHANGE PROTEIN DSBE"/>
    <property type="match status" value="1"/>
</dbReference>
<dbReference type="EMBL" id="LBSV01000014">
    <property type="protein sequence ID" value="KKQ24736.1"/>
    <property type="molecule type" value="Genomic_DNA"/>
</dbReference>
<keyword evidence="3 6" id="KW-0812">Transmembrane</keyword>
<feature type="transmembrane region" description="Helical" evidence="6">
    <location>
        <begin position="111"/>
        <end position="130"/>
    </location>
</feature>
<protein>
    <recommendedName>
        <fullName evidence="7">Thioredoxin domain-containing protein</fullName>
    </recommendedName>
</protein>
<comment type="subcellular location">
    <subcellularLocation>
        <location evidence="1">Cell membrane</location>
        <topology evidence="1">Multi-pass membrane protein</topology>
    </subcellularLocation>
</comment>
<evidence type="ECO:0000256" key="5">
    <source>
        <dbReference type="ARBA" id="ARBA00023136"/>
    </source>
</evidence>
<gene>
    <name evidence="8" type="ORF">US40_C0014G0021</name>
</gene>
<reference evidence="8 9" key="1">
    <citation type="journal article" date="2015" name="Nature">
        <title>rRNA introns, odd ribosomes, and small enigmatic genomes across a large radiation of phyla.</title>
        <authorList>
            <person name="Brown C.T."/>
            <person name="Hug L.A."/>
            <person name="Thomas B.C."/>
            <person name="Sharon I."/>
            <person name="Castelle C.J."/>
            <person name="Singh A."/>
            <person name="Wilkins M.J."/>
            <person name="Williams K.H."/>
            <person name="Banfield J.F."/>
        </authorList>
    </citation>
    <scope>NUCLEOTIDE SEQUENCE [LARGE SCALE GENOMIC DNA]</scope>
</reference>
<dbReference type="PROSITE" id="PS51352">
    <property type="entry name" value="THIOREDOXIN_2"/>
    <property type="match status" value="1"/>
</dbReference>
<dbReference type="CDD" id="cd03012">
    <property type="entry name" value="TlpA_like_DipZ_like"/>
    <property type="match status" value="1"/>
</dbReference>
<proteinExistence type="predicted"/>
<dbReference type="Gene3D" id="2.60.120.260">
    <property type="entry name" value="Galactose-binding domain-like"/>
    <property type="match status" value="1"/>
</dbReference>
<evidence type="ECO:0000259" key="7">
    <source>
        <dbReference type="PROSITE" id="PS51352"/>
    </source>
</evidence>
<dbReference type="InterPro" id="IPR013766">
    <property type="entry name" value="Thioredoxin_domain"/>
</dbReference>
<dbReference type="InterPro" id="IPR003834">
    <property type="entry name" value="Cyt_c_assmbl_TM_dom"/>
</dbReference>
<feature type="domain" description="Thioredoxin" evidence="7">
    <location>
        <begin position="218"/>
        <end position="405"/>
    </location>
</feature>
<feature type="transmembrane region" description="Helical" evidence="6">
    <location>
        <begin position="6"/>
        <end position="29"/>
    </location>
</feature>
<evidence type="ECO:0000256" key="4">
    <source>
        <dbReference type="ARBA" id="ARBA00022989"/>
    </source>
</evidence>
<dbReference type="Pfam" id="PF00578">
    <property type="entry name" value="AhpC-TSA"/>
    <property type="match status" value="1"/>
</dbReference>
<dbReference type="SUPFAM" id="SSF52833">
    <property type="entry name" value="Thioredoxin-like"/>
    <property type="match status" value="1"/>
</dbReference>
<evidence type="ECO:0000256" key="1">
    <source>
        <dbReference type="ARBA" id="ARBA00004651"/>
    </source>
</evidence>
<keyword evidence="4 6" id="KW-1133">Transmembrane helix</keyword>
<feature type="transmembrane region" description="Helical" evidence="6">
    <location>
        <begin position="71"/>
        <end position="90"/>
    </location>
</feature>
<name>A0A0G0J9E5_9BACT</name>
<dbReference type="GO" id="GO:0005886">
    <property type="term" value="C:plasma membrane"/>
    <property type="evidence" value="ECO:0007669"/>
    <property type="project" value="UniProtKB-SubCell"/>
</dbReference>
<dbReference type="Pfam" id="PF02683">
    <property type="entry name" value="DsbD_TM"/>
    <property type="match status" value="1"/>
</dbReference>
<accession>A0A0G0J9E5</accession>
<feature type="transmembrane region" description="Helical" evidence="6">
    <location>
        <begin position="150"/>
        <end position="175"/>
    </location>
</feature>
<feature type="transmembrane region" description="Helical" evidence="6">
    <location>
        <begin position="196"/>
        <end position="212"/>
    </location>
</feature>
<evidence type="ECO:0000313" key="9">
    <source>
        <dbReference type="Proteomes" id="UP000034917"/>
    </source>
</evidence>
<dbReference type="AlphaFoldDB" id="A0A0G0J9E5"/>
<dbReference type="GO" id="GO:0016209">
    <property type="term" value="F:antioxidant activity"/>
    <property type="evidence" value="ECO:0007669"/>
    <property type="project" value="InterPro"/>
</dbReference>
<dbReference type="Proteomes" id="UP000034917">
    <property type="component" value="Unassembled WGS sequence"/>
</dbReference>
<dbReference type="PANTHER" id="PTHR42852:SF13">
    <property type="entry name" value="PROTEIN DIPZ"/>
    <property type="match status" value="1"/>
</dbReference>
<feature type="transmembrane region" description="Helical" evidence="6">
    <location>
        <begin position="41"/>
        <end position="65"/>
    </location>
</feature>